<keyword evidence="3" id="KW-1185">Reference proteome</keyword>
<evidence type="ECO:0000313" key="2">
    <source>
        <dbReference type="EMBL" id="MDF0591962.1"/>
    </source>
</evidence>
<evidence type="ECO:0000256" key="1">
    <source>
        <dbReference type="SAM" id="MobiDB-lite"/>
    </source>
</evidence>
<feature type="region of interest" description="Disordered" evidence="1">
    <location>
        <begin position="1"/>
        <end position="25"/>
    </location>
</feature>
<sequence length="61" mass="6870">MNDISAGYENGCGESDKKSNDISTTNRLESNVRSYCRNFPVVFTKARGSTLEDEEGREYID</sequence>
<dbReference type="Proteomes" id="UP001220010">
    <property type="component" value="Unassembled WGS sequence"/>
</dbReference>
<proteinExistence type="predicted"/>
<feature type="non-terminal residue" evidence="2">
    <location>
        <position position="61"/>
    </location>
</feature>
<evidence type="ECO:0000313" key="3">
    <source>
        <dbReference type="Proteomes" id="UP001220010"/>
    </source>
</evidence>
<gene>
    <name evidence="2" type="ORF">P0O15_12415</name>
</gene>
<protein>
    <submittedName>
        <fullName evidence="2">Uncharacterized protein</fullName>
    </submittedName>
</protein>
<dbReference type="InterPro" id="IPR015424">
    <property type="entry name" value="PyrdxlP-dep_Trfase"/>
</dbReference>
<dbReference type="SUPFAM" id="SSF53383">
    <property type="entry name" value="PLP-dependent transferases"/>
    <property type="match status" value="1"/>
</dbReference>
<dbReference type="Gene3D" id="3.90.1150.10">
    <property type="entry name" value="Aspartate Aminotransferase, domain 1"/>
    <property type="match status" value="1"/>
</dbReference>
<dbReference type="EMBL" id="JARFPK010000098">
    <property type="protein sequence ID" value="MDF0591962.1"/>
    <property type="molecule type" value="Genomic_DNA"/>
</dbReference>
<organism evidence="2 3">
    <name type="scientific">Candidatus Methanocrinis natronophilus</name>
    <dbReference type="NCBI Taxonomy" id="3033396"/>
    <lineage>
        <taxon>Archaea</taxon>
        <taxon>Methanobacteriati</taxon>
        <taxon>Methanobacteriota</taxon>
        <taxon>Stenosarchaea group</taxon>
        <taxon>Methanomicrobia</taxon>
        <taxon>Methanotrichales</taxon>
        <taxon>Methanotrichaceae</taxon>
        <taxon>Methanocrinis</taxon>
    </lineage>
</organism>
<reference evidence="2 3" key="1">
    <citation type="submission" date="2023-03" db="EMBL/GenBank/DDBJ databases">
        <title>WGS of Methanotrichaceae archaeon Mx.</title>
        <authorList>
            <person name="Sorokin D.Y."/>
            <person name="Merkel A.Y."/>
        </authorList>
    </citation>
    <scope>NUCLEOTIDE SEQUENCE [LARGE SCALE GENOMIC DNA]</scope>
    <source>
        <strain evidence="2 3">Mx</strain>
    </source>
</reference>
<name>A0ABT5XBD3_9EURY</name>
<comment type="caution">
    <text evidence="2">The sequence shown here is derived from an EMBL/GenBank/DDBJ whole genome shotgun (WGS) entry which is preliminary data.</text>
</comment>
<accession>A0ABT5XBD3</accession>
<dbReference type="InterPro" id="IPR015422">
    <property type="entry name" value="PyrdxlP-dep_Trfase_small"/>
</dbReference>